<name>A0A1C6GNK0_9FIRM</name>
<accession>A0A1C6GNK0</accession>
<evidence type="ECO:0000313" key="1">
    <source>
        <dbReference type="EMBL" id="SCJ46882.1"/>
    </source>
</evidence>
<dbReference type="AlphaFoldDB" id="A0A1C6GNK0"/>
<sequence>MRYRDLHDLIQNSYSSRAYFLSLPVQMQCALHRLGGTVHSAAQLHRRVSAIQQTDHLLQIGHWK</sequence>
<proteinExistence type="predicted"/>
<organism evidence="1">
    <name type="scientific">uncultured Anaerotruncus sp</name>
    <dbReference type="NCBI Taxonomy" id="905011"/>
    <lineage>
        <taxon>Bacteria</taxon>
        <taxon>Bacillati</taxon>
        <taxon>Bacillota</taxon>
        <taxon>Clostridia</taxon>
        <taxon>Eubacteriales</taxon>
        <taxon>Oscillospiraceae</taxon>
        <taxon>Anaerotruncus</taxon>
        <taxon>environmental samples</taxon>
    </lineage>
</organism>
<dbReference type="EMBL" id="FMHG01000001">
    <property type="protein sequence ID" value="SCJ46882.1"/>
    <property type="molecule type" value="Genomic_DNA"/>
</dbReference>
<protein>
    <submittedName>
        <fullName evidence="1">Uncharacterized protein</fullName>
    </submittedName>
</protein>
<reference evidence="1" key="1">
    <citation type="submission" date="2015-09" db="EMBL/GenBank/DDBJ databases">
        <authorList>
            <consortium name="Pathogen Informatics"/>
        </authorList>
    </citation>
    <scope>NUCLEOTIDE SEQUENCE</scope>
    <source>
        <strain evidence="1">2789STDY5834896</strain>
    </source>
</reference>
<gene>
    <name evidence="1" type="ORF">SAMEA3545359_00469</name>
</gene>